<feature type="region of interest" description="Disordered" evidence="8">
    <location>
        <begin position="1322"/>
        <end position="1348"/>
    </location>
</feature>
<dbReference type="PANTHER" id="PTHR45819:SF5">
    <property type="entry name" value="CENTAURIN-GAMMA-1A"/>
    <property type="match status" value="1"/>
</dbReference>
<keyword evidence="6" id="KW-0040">ANK repeat</keyword>
<dbReference type="PROSITE" id="PS50115">
    <property type="entry name" value="ARFGAP"/>
    <property type="match status" value="1"/>
</dbReference>
<dbReference type="InterPro" id="IPR011993">
    <property type="entry name" value="PH-like_dom_sf"/>
</dbReference>
<dbReference type="InterPro" id="IPR036770">
    <property type="entry name" value="Ankyrin_rpt-contain_sf"/>
</dbReference>
<feature type="compositionally biased region" description="Polar residues" evidence="8">
    <location>
        <begin position="1334"/>
        <end position="1348"/>
    </location>
</feature>
<feature type="compositionally biased region" description="Basic and acidic residues" evidence="8">
    <location>
        <begin position="80"/>
        <end position="92"/>
    </location>
</feature>
<dbReference type="InterPro" id="IPR000719">
    <property type="entry name" value="Prot_kinase_dom"/>
</dbReference>
<dbReference type="SMART" id="SM00220">
    <property type="entry name" value="S_TKc"/>
    <property type="match status" value="1"/>
</dbReference>
<feature type="domain" description="Protein kinase" evidence="9">
    <location>
        <begin position="606"/>
        <end position="921"/>
    </location>
</feature>
<dbReference type="InterPro" id="IPR051282">
    <property type="entry name" value="Arf-GAP_GTPase_ANK_PH"/>
</dbReference>
<feature type="region of interest" description="Disordered" evidence="8">
    <location>
        <begin position="300"/>
        <end position="320"/>
    </location>
</feature>
<dbReference type="GO" id="GO:0008270">
    <property type="term" value="F:zinc ion binding"/>
    <property type="evidence" value="ECO:0007669"/>
    <property type="project" value="UniProtKB-KW"/>
</dbReference>
<dbReference type="InterPro" id="IPR038508">
    <property type="entry name" value="ArfGAP_dom_sf"/>
</dbReference>
<keyword evidence="5" id="KW-0862">Zinc</keyword>
<feature type="compositionally biased region" description="Polar residues" evidence="8">
    <location>
        <begin position="998"/>
        <end position="1009"/>
    </location>
</feature>
<feature type="domain" description="Arf-GAP" evidence="10">
    <location>
        <begin position="334"/>
        <end position="458"/>
    </location>
</feature>
<dbReference type="CDD" id="cd08836">
    <property type="entry name" value="ArfGap_AGAP"/>
    <property type="match status" value="1"/>
</dbReference>
<dbReference type="PRINTS" id="PR00405">
    <property type="entry name" value="REVINTRACTNG"/>
</dbReference>
<organism evidence="11 12">
    <name type="scientific">Schistosoma mattheei</name>
    <dbReference type="NCBI Taxonomy" id="31246"/>
    <lineage>
        <taxon>Eukaryota</taxon>
        <taxon>Metazoa</taxon>
        <taxon>Spiralia</taxon>
        <taxon>Lophotrochozoa</taxon>
        <taxon>Platyhelminthes</taxon>
        <taxon>Trematoda</taxon>
        <taxon>Digenea</taxon>
        <taxon>Strigeidida</taxon>
        <taxon>Schistosomatoidea</taxon>
        <taxon>Schistosomatidae</taxon>
        <taxon>Schistosoma</taxon>
    </lineage>
</organism>
<keyword evidence="2" id="KW-0343">GTPase activation</keyword>
<dbReference type="WBParaSite" id="SMTH1_88920.1">
    <property type="protein sequence ID" value="SMTH1_88920.1"/>
    <property type="gene ID" value="SMTH1_88920"/>
</dbReference>
<feature type="region of interest" description="Disordered" evidence="8">
    <location>
        <begin position="987"/>
        <end position="1015"/>
    </location>
</feature>
<dbReference type="Gene3D" id="1.10.510.10">
    <property type="entry name" value="Transferase(Phosphotransferase) domain 1"/>
    <property type="match status" value="1"/>
</dbReference>
<evidence type="ECO:0000256" key="4">
    <source>
        <dbReference type="ARBA" id="ARBA00022771"/>
    </source>
</evidence>
<dbReference type="InterPro" id="IPR001849">
    <property type="entry name" value="PH_domain"/>
</dbReference>
<dbReference type="Gene3D" id="1.10.220.150">
    <property type="entry name" value="Arf GTPase activating protein"/>
    <property type="match status" value="1"/>
</dbReference>
<evidence type="ECO:0000313" key="12">
    <source>
        <dbReference type="WBParaSite" id="SMTH1_88920.1"/>
    </source>
</evidence>
<evidence type="ECO:0000313" key="11">
    <source>
        <dbReference type="Proteomes" id="UP000050791"/>
    </source>
</evidence>
<dbReference type="GO" id="GO:0005096">
    <property type="term" value="F:GTPase activator activity"/>
    <property type="evidence" value="ECO:0007669"/>
    <property type="project" value="UniProtKB-KW"/>
</dbReference>
<dbReference type="SUPFAM" id="SSF57863">
    <property type="entry name" value="ArfGap/RecO-like zinc finger"/>
    <property type="match status" value="1"/>
</dbReference>
<dbReference type="PANTHER" id="PTHR45819">
    <property type="entry name" value="CENTAURIN-GAMMA-1A"/>
    <property type="match status" value="1"/>
</dbReference>
<sequence>MKNPGVNCNVTNSVTSGIDRKERPVFPNNPSNRRPDTHSNPGFELDFNEESKADNNESLTPSSTPTHSRKNRRKSNLFQKRNEDEREREKKLNGIGSGRAIPLKQGFLYKRTCKPLNDARLTYHPSIHDYMDNSHGKEIDLSRTTVKIPGVAFRQVGSRITSNGLLRSQLNDGGTDRRSTGVDVKNPTENSAPINDNSASGGKDSSSVKKRHRRIKSNPKSNNADGSDSEGYEFQLISMDRQWHFEATGPDERDEWVMYIERAIMTRLQLNESSKRTRAIAATGCTTGGGGASGSNHLSNVSGLGSGSGRHGDSNSLNSSRCGAGDANELAVTEHLIQSIRSAAGNDFCADCGAPEPDWASLNLGAMVCISCSGIHRQLGTHISRIRSLHLDEWSTESVTVMSAIGNTLANSVWEAAAPVNAGNLRKPNPSSSREEKEIWIRAKYQHREFLPPLPYPDAPLQRQLIDAIARQDTRQVILCLALATPETVNAAYSLQDPRAAIHIAATLGNLVYLQLLLWYNGDPTVTDHEGRNAFYYAHCSKNYDCADFLLRNSCPKQLVPPIPPNNMPPTVRSSQNIMPQQIVQSHSIIHGPSTSTGLSSGVADINISNSINSGLVQPHHFSHLQQHQSSAAVVGSEVGTHLSGQLPSYHPMTTGSVTSNQQLSQVVGSNHPLVSASGNMYTGNVNQALGATLPRRRAPIGPFPPGAVPPTLQPFPRPNIQQQVSVSNTHRPTSSVIQSVTRPITPNAMLRTSLVSSSQPPHTRSASNTAATLSQPYVSTTQEVGLWNILLTLNNEVKLADFGVSAKLTDEKQKRSTFIGTPYWMAPEVINCETFKDAPYNWKADIWSFGITLIELAQKRPPHNATNPTRVLLRILKSDPPTLSRPQLWSSKFKAFLERTLQKDPNQRPECRDLLLDPFVSDVTENDRKVIQILLCEVNADIIETVEDFDPNEPIDEMDDNDLNPLILSDSTKLSIPVEMVYDEHDNTKNKHESNKNLKQINDNSGDSGVSLEHTTSDNHYELTKQSDSKVGKMPGLSLVAIARSCSLKQDLLQTTTKPVVKMRSKVKRRSTVAHVSQRKSGSLFTISSIYKPNNVPVSTNTNQLSCEKSINTIQSRNNHNNSATTNHTSFKVTVCPTWIDKSMITIDLPSIKPIISKKIWRTEINLPILSPILKKNHNVDNIKSTIIYDYGNSQQQQQNNKMNDYIIDEIVDQLITDVITSDTKSPSITSCVFELMHDIHSTVVKSPHTTSITPNATIITTSVVPNSTAKMEHVAKANSNVNNRIRETIVHPKKQLTPSETIEHKSLVVNDGLKDPLSSLPSTTDFHDNNKSKMTVSPLKRQNSAYRTRTRTRRFVIDGQTITTTSKRIVNTNLEDKRFCEDEQIKRKAALRAFKILAKTRSTSNT</sequence>
<evidence type="ECO:0000256" key="5">
    <source>
        <dbReference type="ARBA" id="ARBA00022833"/>
    </source>
</evidence>
<comment type="similarity">
    <text evidence="1">Belongs to the centaurin gamma-like family.</text>
</comment>
<evidence type="ECO:0000256" key="3">
    <source>
        <dbReference type="ARBA" id="ARBA00022723"/>
    </source>
</evidence>
<reference evidence="12" key="1">
    <citation type="submission" date="2023-11" db="UniProtKB">
        <authorList>
            <consortium name="WormBaseParasite"/>
        </authorList>
    </citation>
    <scope>IDENTIFICATION</scope>
</reference>
<accession>A0AA85C084</accession>
<feature type="compositionally biased region" description="Polar residues" evidence="8">
    <location>
        <begin position="187"/>
        <end position="205"/>
    </location>
</feature>
<evidence type="ECO:0000256" key="6">
    <source>
        <dbReference type="ARBA" id="ARBA00023043"/>
    </source>
</evidence>
<dbReference type="FunFam" id="1.10.220.150:FF:000001">
    <property type="entry name" value="Arf-GAP with GTPase, ANK repeat and PH domain-containing protein 1"/>
    <property type="match status" value="1"/>
</dbReference>
<feature type="compositionally biased region" description="Polar residues" evidence="8">
    <location>
        <begin position="56"/>
        <end position="66"/>
    </location>
</feature>
<dbReference type="PROSITE" id="PS50011">
    <property type="entry name" value="PROTEIN_KINASE_DOM"/>
    <property type="match status" value="1"/>
</dbReference>
<feature type="region of interest" description="Disordered" evidence="8">
    <location>
        <begin position="164"/>
        <end position="229"/>
    </location>
</feature>
<name>A0AA85C084_9TREM</name>
<dbReference type="Pfam" id="PF00069">
    <property type="entry name" value="Pkinase"/>
    <property type="match status" value="1"/>
</dbReference>
<dbReference type="SUPFAM" id="SSF56112">
    <property type="entry name" value="Protein kinase-like (PK-like)"/>
    <property type="match status" value="1"/>
</dbReference>
<feature type="compositionally biased region" description="Basic and acidic residues" evidence="8">
    <location>
        <begin position="987"/>
        <end position="997"/>
    </location>
</feature>
<dbReference type="SUPFAM" id="SSF50729">
    <property type="entry name" value="PH domain-like"/>
    <property type="match status" value="1"/>
</dbReference>
<dbReference type="InterPro" id="IPR011009">
    <property type="entry name" value="Kinase-like_dom_sf"/>
</dbReference>
<dbReference type="SUPFAM" id="SSF48403">
    <property type="entry name" value="Ankyrin repeat"/>
    <property type="match status" value="1"/>
</dbReference>
<feature type="compositionally biased region" description="Polar residues" evidence="8">
    <location>
        <begin position="1"/>
        <end position="16"/>
    </location>
</feature>
<dbReference type="Pfam" id="PF01412">
    <property type="entry name" value="ArfGap"/>
    <property type="match status" value="1"/>
</dbReference>
<protein>
    <submittedName>
        <fullName evidence="12">Uncharacterized protein</fullName>
    </submittedName>
</protein>
<dbReference type="GO" id="GO:0005524">
    <property type="term" value="F:ATP binding"/>
    <property type="evidence" value="ECO:0007669"/>
    <property type="project" value="InterPro"/>
</dbReference>
<dbReference type="Gene3D" id="1.25.40.20">
    <property type="entry name" value="Ankyrin repeat-containing domain"/>
    <property type="match status" value="1"/>
</dbReference>
<dbReference type="GO" id="GO:0004672">
    <property type="term" value="F:protein kinase activity"/>
    <property type="evidence" value="ECO:0007669"/>
    <property type="project" value="InterPro"/>
</dbReference>
<feature type="compositionally biased region" description="Basic residues" evidence="8">
    <location>
        <begin position="208"/>
        <end position="217"/>
    </location>
</feature>
<evidence type="ECO:0000256" key="8">
    <source>
        <dbReference type="SAM" id="MobiDB-lite"/>
    </source>
</evidence>
<dbReference type="Proteomes" id="UP000050791">
    <property type="component" value="Unassembled WGS sequence"/>
</dbReference>
<dbReference type="InterPro" id="IPR001164">
    <property type="entry name" value="ArfGAP_dom"/>
</dbReference>
<keyword evidence="3" id="KW-0479">Metal-binding</keyword>
<dbReference type="InterPro" id="IPR037278">
    <property type="entry name" value="ARFGAP/RecO"/>
</dbReference>
<keyword evidence="4 7" id="KW-0863">Zinc-finger</keyword>
<evidence type="ECO:0000256" key="2">
    <source>
        <dbReference type="ARBA" id="ARBA00022468"/>
    </source>
</evidence>
<proteinExistence type="inferred from homology"/>
<dbReference type="Gene3D" id="2.30.29.30">
    <property type="entry name" value="Pleckstrin-homology domain (PH domain)/Phosphotyrosine-binding domain (PTB)"/>
    <property type="match status" value="1"/>
</dbReference>
<evidence type="ECO:0000256" key="7">
    <source>
        <dbReference type="PROSITE-ProRule" id="PRU00288"/>
    </source>
</evidence>
<feature type="region of interest" description="Disordered" evidence="8">
    <location>
        <begin position="1"/>
        <end position="98"/>
    </location>
</feature>
<dbReference type="SMART" id="SM00105">
    <property type="entry name" value="ArfGap"/>
    <property type="match status" value="1"/>
</dbReference>
<evidence type="ECO:0000259" key="9">
    <source>
        <dbReference type="PROSITE" id="PS50011"/>
    </source>
</evidence>
<evidence type="ECO:0000256" key="1">
    <source>
        <dbReference type="ARBA" id="ARBA00005430"/>
    </source>
</evidence>
<evidence type="ECO:0000259" key="10">
    <source>
        <dbReference type="PROSITE" id="PS50115"/>
    </source>
</evidence>
<dbReference type="GO" id="GO:0003924">
    <property type="term" value="F:GTPase activity"/>
    <property type="evidence" value="ECO:0007669"/>
    <property type="project" value="TreeGrafter"/>
</dbReference>
<dbReference type="SMART" id="SM00233">
    <property type="entry name" value="PH"/>
    <property type="match status" value="1"/>
</dbReference>